<evidence type="ECO:0000256" key="4">
    <source>
        <dbReference type="ARBA" id="ARBA00022741"/>
    </source>
</evidence>
<dbReference type="PROSITE" id="PS00108">
    <property type="entry name" value="PROTEIN_KINASE_ST"/>
    <property type="match status" value="1"/>
</dbReference>
<dbReference type="InterPro" id="IPR008271">
    <property type="entry name" value="Ser/Thr_kinase_AS"/>
</dbReference>
<evidence type="ECO:0000256" key="8">
    <source>
        <dbReference type="ARBA" id="ARBA00048679"/>
    </source>
</evidence>
<dbReference type="Proteomes" id="UP000054359">
    <property type="component" value="Unassembled WGS sequence"/>
</dbReference>
<keyword evidence="11" id="KW-1185">Reference proteome</keyword>
<evidence type="ECO:0000259" key="9">
    <source>
        <dbReference type="PROSITE" id="PS50011"/>
    </source>
</evidence>
<dbReference type="PANTHER" id="PTHR45998">
    <property type="entry name" value="SERINE/THREONINE-PROTEIN KINASE 16"/>
    <property type="match status" value="1"/>
</dbReference>
<evidence type="ECO:0000256" key="5">
    <source>
        <dbReference type="ARBA" id="ARBA00022777"/>
    </source>
</evidence>
<keyword evidence="5 10" id="KW-0418">Kinase</keyword>
<reference evidence="10 11" key="1">
    <citation type="submission" date="2013-11" db="EMBL/GenBank/DDBJ databases">
        <title>Genome sequencing of Stegodyphus mimosarum.</title>
        <authorList>
            <person name="Bechsgaard J."/>
        </authorList>
    </citation>
    <scope>NUCLEOTIDE SEQUENCE [LARGE SCALE GENOMIC DNA]</scope>
</reference>
<keyword evidence="2" id="KW-0723">Serine/threonine-protein kinase</keyword>
<dbReference type="InterPro" id="IPR011009">
    <property type="entry name" value="Kinase-like_dom_sf"/>
</dbReference>
<keyword evidence="6" id="KW-0067">ATP-binding</keyword>
<name>A0A087U5K5_STEMI</name>
<dbReference type="CDD" id="cd13986">
    <property type="entry name" value="STKc_16"/>
    <property type="match status" value="1"/>
</dbReference>
<dbReference type="OMA" id="AMHQYKV"/>
<dbReference type="EC" id="2.7.11.1" evidence="1"/>
<proteinExistence type="predicted"/>
<feature type="non-terminal residue" evidence="10">
    <location>
        <position position="329"/>
    </location>
</feature>
<dbReference type="PROSITE" id="PS50011">
    <property type="entry name" value="PROTEIN_KINASE_DOM"/>
    <property type="match status" value="1"/>
</dbReference>
<accession>A0A087U5K5</accession>
<dbReference type="Gene3D" id="1.10.510.10">
    <property type="entry name" value="Transferase(Phosphotransferase) domain 1"/>
    <property type="match status" value="1"/>
</dbReference>
<dbReference type="Pfam" id="PF00069">
    <property type="entry name" value="Pkinase"/>
    <property type="match status" value="1"/>
</dbReference>
<dbReference type="PANTHER" id="PTHR45998:SF2">
    <property type="entry name" value="SERINE_THREONINE-PROTEIN KINASE 16"/>
    <property type="match status" value="1"/>
</dbReference>
<comment type="catalytic activity">
    <reaction evidence="7">
        <text>L-threonyl-[protein] + ATP = O-phospho-L-threonyl-[protein] + ADP + H(+)</text>
        <dbReference type="Rhea" id="RHEA:46608"/>
        <dbReference type="Rhea" id="RHEA-COMP:11060"/>
        <dbReference type="Rhea" id="RHEA-COMP:11605"/>
        <dbReference type="ChEBI" id="CHEBI:15378"/>
        <dbReference type="ChEBI" id="CHEBI:30013"/>
        <dbReference type="ChEBI" id="CHEBI:30616"/>
        <dbReference type="ChEBI" id="CHEBI:61977"/>
        <dbReference type="ChEBI" id="CHEBI:456216"/>
        <dbReference type="EC" id="2.7.11.1"/>
    </reaction>
</comment>
<organism evidence="10 11">
    <name type="scientific">Stegodyphus mimosarum</name>
    <name type="common">African social velvet spider</name>
    <dbReference type="NCBI Taxonomy" id="407821"/>
    <lineage>
        <taxon>Eukaryota</taxon>
        <taxon>Metazoa</taxon>
        <taxon>Ecdysozoa</taxon>
        <taxon>Arthropoda</taxon>
        <taxon>Chelicerata</taxon>
        <taxon>Arachnida</taxon>
        <taxon>Araneae</taxon>
        <taxon>Araneomorphae</taxon>
        <taxon>Entelegynae</taxon>
        <taxon>Eresoidea</taxon>
        <taxon>Eresidae</taxon>
        <taxon>Stegodyphus</taxon>
    </lineage>
</organism>
<dbReference type="GO" id="GO:0004674">
    <property type="term" value="F:protein serine/threonine kinase activity"/>
    <property type="evidence" value="ECO:0007669"/>
    <property type="project" value="UniProtKB-KW"/>
</dbReference>
<evidence type="ECO:0000256" key="1">
    <source>
        <dbReference type="ARBA" id="ARBA00012513"/>
    </source>
</evidence>
<evidence type="ECO:0000313" key="10">
    <source>
        <dbReference type="EMBL" id="KFM72644.1"/>
    </source>
</evidence>
<dbReference type="EMBL" id="KK118292">
    <property type="protein sequence ID" value="KFM72644.1"/>
    <property type="molecule type" value="Genomic_DNA"/>
</dbReference>
<dbReference type="SUPFAM" id="SSF56112">
    <property type="entry name" value="Protein kinase-like (PK-like)"/>
    <property type="match status" value="1"/>
</dbReference>
<evidence type="ECO:0000256" key="2">
    <source>
        <dbReference type="ARBA" id="ARBA00022527"/>
    </source>
</evidence>
<evidence type="ECO:0000256" key="3">
    <source>
        <dbReference type="ARBA" id="ARBA00022679"/>
    </source>
</evidence>
<evidence type="ECO:0000256" key="6">
    <source>
        <dbReference type="ARBA" id="ARBA00022840"/>
    </source>
</evidence>
<dbReference type="STRING" id="407821.A0A087U5K5"/>
<comment type="catalytic activity">
    <reaction evidence="8">
        <text>L-seryl-[protein] + ATP = O-phospho-L-seryl-[protein] + ADP + H(+)</text>
        <dbReference type="Rhea" id="RHEA:17989"/>
        <dbReference type="Rhea" id="RHEA-COMP:9863"/>
        <dbReference type="Rhea" id="RHEA-COMP:11604"/>
        <dbReference type="ChEBI" id="CHEBI:15378"/>
        <dbReference type="ChEBI" id="CHEBI:29999"/>
        <dbReference type="ChEBI" id="CHEBI:30616"/>
        <dbReference type="ChEBI" id="CHEBI:83421"/>
        <dbReference type="ChEBI" id="CHEBI:456216"/>
        <dbReference type="EC" id="2.7.11.1"/>
    </reaction>
</comment>
<keyword evidence="3" id="KW-0808">Transferase</keyword>
<evidence type="ECO:0000313" key="11">
    <source>
        <dbReference type="Proteomes" id="UP000054359"/>
    </source>
</evidence>
<evidence type="ECO:0000256" key="7">
    <source>
        <dbReference type="ARBA" id="ARBA00047899"/>
    </source>
</evidence>
<gene>
    <name evidence="10" type="ORF">X975_19615</name>
</gene>
<dbReference type="InterPro" id="IPR000719">
    <property type="entry name" value="Prot_kinase_dom"/>
</dbReference>
<dbReference type="GO" id="GO:0005524">
    <property type="term" value="F:ATP binding"/>
    <property type="evidence" value="ECO:0007669"/>
    <property type="project" value="UniProtKB-KW"/>
</dbReference>
<dbReference type="AlphaFoldDB" id="A0A087U5K5"/>
<dbReference type="OrthoDB" id="248923at2759"/>
<keyword evidence="4" id="KW-0547">Nucleotide-binding</keyword>
<dbReference type="InterPro" id="IPR052239">
    <property type="entry name" value="Ser/Thr-specific_kinases"/>
</dbReference>
<feature type="domain" description="Protein kinase" evidence="9">
    <location>
        <begin position="41"/>
        <end position="322"/>
    </location>
</feature>
<dbReference type="SMART" id="SM00220">
    <property type="entry name" value="S_TKc"/>
    <property type="match status" value="1"/>
</dbReference>
<dbReference type="GO" id="GO:0005794">
    <property type="term" value="C:Golgi apparatus"/>
    <property type="evidence" value="ECO:0007669"/>
    <property type="project" value="TreeGrafter"/>
</dbReference>
<sequence length="329" mass="37461">MLSVIVASSWFCNHNMQLYYPYLLMGCACGKETIEVNGKTYIIKARVGEGGFSVVDLIQDKKTHRSYALKRIVCHSKEDEKCAMKEAEYHNIFNHPNIIECIDVSLVEKCDGMNRSEVRLLLPYYRKGTLQDELTVRAKNKNHIPEERILRIFRQMCEGIRIMHNAQPYPLAHRDVKPANVLMSNDDSPVWMDFGSMGRARQEIRKASEARALQDFAAEKCSMAFRAPELFNVESHSSIDERVDVWSLGCCLYAMCYFKSPFDAAYQRGDSVALAVISGVIEFPEITPYGTGMHNLIKSMLEVSALQRPFIDGVLFQIDSLLPVVQDRV</sequence>
<protein>
    <recommendedName>
        <fullName evidence="1">non-specific serine/threonine protein kinase</fullName>
        <ecNumber evidence="1">2.7.11.1</ecNumber>
    </recommendedName>
</protein>